<reference evidence="1 2" key="1">
    <citation type="journal article" date="2019" name="J. Ind. Microbiol. Biotechnol.">
        <title>The complete genomic sequence of Streptomyces spectabilis NRRL-2792 and identification of secondary metabolite biosynthetic gene clusters.</title>
        <authorList>
            <person name="Sinha A."/>
            <person name="Phillips-Salemka S."/>
            <person name="Niraula T.A."/>
            <person name="Short K.A."/>
            <person name="Niraula N.P."/>
        </authorList>
    </citation>
    <scope>NUCLEOTIDE SEQUENCE [LARGE SCALE GENOMIC DNA]</scope>
    <source>
        <strain evidence="1 2">NRRL 2792</strain>
    </source>
</reference>
<dbReference type="RefSeq" id="WP_144321512.1">
    <property type="nucleotide sequence ID" value="NZ_CP040916.1"/>
</dbReference>
<protein>
    <submittedName>
        <fullName evidence="1">Uncharacterized protein</fullName>
    </submittedName>
</protein>
<accession>A0A516RF63</accession>
<dbReference type="AlphaFoldDB" id="A0A516RF63"/>
<name>A0A516RF63_STRST</name>
<organism evidence="1 2">
    <name type="scientific">Streptomyces spectabilis</name>
    <dbReference type="NCBI Taxonomy" id="68270"/>
    <lineage>
        <taxon>Bacteria</taxon>
        <taxon>Bacillati</taxon>
        <taxon>Actinomycetota</taxon>
        <taxon>Actinomycetes</taxon>
        <taxon>Kitasatosporales</taxon>
        <taxon>Streptomycetaceae</taxon>
        <taxon>Streptomyces</taxon>
    </lineage>
</organism>
<dbReference type="EMBL" id="CP040916">
    <property type="protein sequence ID" value="QDQ14300.1"/>
    <property type="molecule type" value="Genomic_DNA"/>
</dbReference>
<dbReference type="Proteomes" id="UP000316806">
    <property type="component" value="Chromosome"/>
</dbReference>
<sequence length="77" mass="8973">MLRTYTRASEKHPGHWDRFEIKTRWNGRRGGVDIYFTDAPALAEPATTKVEASAELDYHGELDETHEELLEEGWREV</sequence>
<evidence type="ECO:0000313" key="1">
    <source>
        <dbReference type="EMBL" id="QDQ14300.1"/>
    </source>
</evidence>
<evidence type="ECO:0000313" key="2">
    <source>
        <dbReference type="Proteomes" id="UP000316806"/>
    </source>
</evidence>
<proteinExistence type="predicted"/>
<gene>
    <name evidence="1" type="ORF">FH965_30100</name>
</gene>